<sequence length="272" mass="30373">MPSTKQTIDELLHLASLHKDVPDANYLVDKYWSQGRTVYGGLSAAMLYMASKSQIHSLRVLRSISTNFVGPLLVDVPFTIQVEVIREGKNVSQVQARAIQEDKVAVVAQCCFGENRASKISVKNAELHDLPTPTNAKFIPQIPKVTPKYFRHIDLSINDGGIPFTGKSSTSYGGWMRYTTAPENITDGHIIGLIDAWPPTVIQMLKWPAPASTINWNLEFIHPHRDVKPKDWFAYKSHTRHADAGYAHSEATIWDSHGKVIALSRQTIAVFD</sequence>
<protein>
    <submittedName>
        <fullName evidence="5">Acyl-CoA thioesterase</fullName>
    </submittedName>
</protein>
<keyword evidence="2" id="KW-0378">Hydrolase</keyword>
<dbReference type="GO" id="GO:0047617">
    <property type="term" value="F:fatty acyl-CoA hydrolase activity"/>
    <property type="evidence" value="ECO:0007669"/>
    <property type="project" value="InterPro"/>
</dbReference>
<accession>A0AA37SWW9</accession>
<dbReference type="Pfam" id="PF13622">
    <property type="entry name" value="4HBT_3"/>
    <property type="match status" value="1"/>
</dbReference>
<organism evidence="5 6">
    <name type="scientific">Agaribacter marinus</name>
    <dbReference type="NCBI Taxonomy" id="1431249"/>
    <lineage>
        <taxon>Bacteria</taxon>
        <taxon>Pseudomonadati</taxon>
        <taxon>Pseudomonadota</taxon>
        <taxon>Gammaproteobacteria</taxon>
        <taxon>Alteromonadales</taxon>
        <taxon>Alteromonadaceae</taxon>
        <taxon>Agaribacter</taxon>
    </lineage>
</organism>
<dbReference type="PANTHER" id="PTHR11066:SF34">
    <property type="entry name" value="ACYL-COENZYME A THIOESTERASE 8"/>
    <property type="match status" value="1"/>
</dbReference>
<reference evidence="5" key="1">
    <citation type="journal article" date="2014" name="Int. J. Syst. Evol. Microbiol.">
        <title>Complete genome sequence of Corynebacterium casei LMG S-19264T (=DSM 44701T), isolated from a smear-ripened cheese.</title>
        <authorList>
            <consortium name="US DOE Joint Genome Institute (JGI-PGF)"/>
            <person name="Walter F."/>
            <person name="Albersmeier A."/>
            <person name="Kalinowski J."/>
            <person name="Ruckert C."/>
        </authorList>
    </citation>
    <scope>NUCLEOTIDE SEQUENCE</scope>
    <source>
        <strain evidence="5">NBRC 110023</strain>
    </source>
</reference>
<evidence type="ECO:0000259" key="3">
    <source>
        <dbReference type="Pfam" id="PF13622"/>
    </source>
</evidence>
<reference evidence="5" key="2">
    <citation type="submission" date="2023-01" db="EMBL/GenBank/DDBJ databases">
        <title>Draft genome sequence of Agaribacter marinus strain NBRC 110023.</title>
        <authorList>
            <person name="Sun Q."/>
            <person name="Mori K."/>
        </authorList>
    </citation>
    <scope>NUCLEOTIDE SEQUENCE</scope>
    <source>
        <strain evidence="5">NBRC 110023</strain>
    </source>
</reference>
<dbReference type="GO" id="GO:0006637">
    <property type="term" value="P:acyl-CoA metabolic process"/>
    <property type="evidence" value="ECO:0007669"/>
    <property type="project" value="InterPro"/>
</dbReference>
<dbReference type="InterPro" id="IPR003703">
    <property type="entry name" value="Acyl_CoA_thio"/>
</dbReference>
<feature type="domain" description="Acyl-CoA thioesterase-like C-terminal" evidence="4">
    <location>
        <begin position="137"/>
        <end position="270"/>
    </location>
</feature>
<dbReference type="InterPro" id="IPR049450">
    <property type="entry name" value="ACOT8-like_C"/>
</dbReference>
<dbReference type="Pfam" id="PF20789">
    <property type="entry name" value="4HBT_3C"/>
    <property type="match status" value="1"/>
</dbReference>
<dbReference type="AlphaFoldDB" id="A0AA37SWW9"/>
<evidence type="ECO:0000313" key="5">
    <source>
        <dbReference type="EMBL" id="GLR70169.1"/>
    </source>
</evidence>
<proteinExistence type="inferred from homology"/>
<evidence type="ECO:0000259" key="4">
    <source>
        <dbReference type="Pfam" id="PF20789"/>
    </source>
</evidence>
<dbReference type="InterPro" id="IPR049449">
    <property type="entry name" value="TesB_ACOT8-like_N"/>
</dbReference>
<dbReference type="PANTHER" id="PTHR11066">
    <property type="entry name" value="ACYL-COA THIOESTERASE"/>
    <property type="match status" value="1"/>
</dbReference>
<feature type="domain" description="Acyl-CoA thioesterase-like N-terminal HotDog" evidence="3">
    <location>
        <begin position="29"/>
        <end position="113"/>
    </location>
</feature>
<keyword evidence="6" id="KW-1185">Reference proteome</keyword>
<evidence type="ECO:0000256" key="1">
    <source>
        <dbReference type="ARBA" id="ARBA00006538"/>
    </source>
</evidence>
<dbReference type="SUPFAM" id="SSF54637">
    <property type="entry name" value="Thioesterase/thiol ester dehydrase-isomerase"/>
    <property type="match status" value="2"/>
</dbReference>
<dbReference type="GO" id="GO:0005829">
    <property type="term" value="C:cytosol"/>
    <property type="evidence" value="ECO:0007669"/>
    <property type="project" value="TreeGrafter"/>
</dbReference>
<dbReference type="InterPro" id="IPR029069">
    <property type="entry name" value="HotDog_dom_sf"/>
</dbReference>
<evidence type="ECO:0000313" key="6">
    <source>
        <dbReference type="Proteomes" id="UP001156601"/>
    </source>
</evidence>
<dbReference type="InterPro" id="IPR042171">
    <property type="entry name" value="Acyl-CoA_hotdog"/>
</dbReference>
<comment type="caution">
    <text evidence="5">The sequence shown here is derived from an EMBL/GenBank/DDBJ whole genome shotgun (WGS) entry which is preliminary data.</text>
</comment>
<dbReference type="Proteomes" id="UP001156601">
    <property type="component" value="Unassembled WGS sequence"/>
</dbReference>
<gene>
    <name evidence="5" type="ORF">GCM10007852_10770</name>
</gene>
<comment type="similarity">
    <text evidence="1">Belongs to the C/M/P thioester hydrolase family.</text>
</comment>
<name>A0AA37SWW9_9ALTE</name>
<dbReference type="EMBL" id="BSOT01000005">
    <property type="protein sequence ID" value="GLR70169.1"/>
    <property type="molecule type" value="Genomic_DNA"/>
</dbReference>
<evidence type="ECO:0000256" key="2">
    <source>
        <dbReference type="ARBA" id="ARBA00022801"/>
    </source>
</evidence>
<dbReference type="Gene3D" id="2.40.160.210">
    <property type="entry name" value="Acyl-CoA thioesterase, double hotdog domain"/>
    <property type="match status" value="1"/>
</dbReference>
<dbReference type="CDD" id="cd03445">
    <property type="entry name" value="Thioesterase_II_repeat2"/>
    <property type="match status" value="1"/>
</dbReference>
<dbReference type="RefSeq" id="WP_284216473.1">
    <property type="nucleotide sequence ID" value="NZ_BSOT01000005.1"/>
</dbReference>
<dbReference type="GO" id="GO:0009062">
    <property type="term" value="P:fatty acid catabolic process"/>
    <property type="evidence" value="ECO:0007669"/>
    <property type="project" value="TreeGrafter"/>
</dbReference>